<dbReference type="Proteomes" id="UP000022141">
    <property type="component" value="Unassembled WGS sequence"/>
</dbReference>
<dbReference type="STRING" id="1454004.AW11_02263"/>
<dbReference type="PROSITE" id="PS51186">
    <property type="entry name" value="GNAT"/>
    <property type="match status" value="1"/>
</dbReference>
<dbReference type="GO" id="GO:0008794">
    <property type="term" value="F:arsenate reductase (glutaredoxin) activity"/>
    <property type="evidence" value="ECO:0007669"/>
    <property type="project" value="UniProtKB-EC"/>
</dbReference>
<dbReference type="PROSITE" id="PS51353">
    <property type="entry name" value="ARSC"/>
    <property type="match status" value="1"/>
</dbReference>
<reference evidence="8" key="1">
    <citation type="submission" date="2014-02" db="EMBL/GenBank/DDBJ databases">
        <title>Expanding our view of genomic diversity in Candidatus Accumulibacter clades.</title>
        <authorList>
            <person name="Skennerton C.T."/>
            <person name="Barr J.J."/>
            <person name="Slater F.R."/>
            <person name="Bond P.L."/>
            <person name="Tyson G.W."/>
        </authorList>
    </citation>
    <scope>NUCLEOTIDE SEQUENCE [LARGE SCALE GENOMIC DNA]</scope>
</reference>
<dbReference type="Pfam" id="PF13508">
    <property type="entry name" value="Acetyltransf_7"/>
    <property type="match status" value="1"/>
</dbReference>
<accession>A0A011QGF4</accession>
<keyword evidence="9" id="KW-1185">Reference proteome</keyword>
<evidence type="ECO:0000256" key="2">
    <source>
        <dbReference type="ARBA" id="ARBA00022849"/>
    </source>
</evidence>
<dbReference type="Pfam" id="PF03960">
    <property type="entry name" value="ArsC"/>
    <property type="match status" value="1"/>
</dbReference>
<dbReference type="InterPro" id="IPR006659">
    <property type="entry name" value="Arsenate_reductase"/>
</dbReference>
<dbReference type="eggNOG" id="COG1393">
    <property type="taxonomic scope" value="Bacteria"/>
</dbReference>
<feature type="domain" description="N-acetyltransferase" evidence="7">
    <location>
        <begin position="122"/>
        <end position="260"/>
    </location>
</feature>
<dbReference type="AlphaFoldDB" id="A0A011QGF4"/>
<evidence type="ECO:0000256" key="6">
    <source>
        <dbReference type="PROSITE-ProRule" id="PRU01282"/>
    </source>
</evidence>
<dbReference type="PANTHER" id="PTHR30041">
    <property type="entry name" value="ARSENATE REDUCTASE"/>
    <property type="match status" value="1"/>
</dbReference>
<dbReference type="CDD" id="cd03034">
    <property type="entry name" value="ArsC_ArsC"/>
    <property type="match status" value="1"/>
</dbReference>
<name>A0A011QGF4_ACCRE</name>
<evidence type="ECO:0000256" key="4">
    <source>
        <dbReference type="ARBA" id="ARBA00038969"/>
    </source>
</evidence>
<dbReference type="PANTHER" id="PTHR30041:SF5">
    <property type="entry name" value="ARSENATE REDUCTASE-RELATED"/>
    <property type="match status" value="1"/>
</dbReference>
<keyword evidence="3 8" id="KW-0560">Oxidoreductase</keyword>
<sequence length="276" mass="30056">MSIVTIYHNPDCGTSRNTLALIRASGIEPTIIEYLKAPPDREILKAMIARMGMRVRDVLRVKGTPYKELGLDAMHWSDDQLIDQMLAHPILINRPIVVSALGVRLCRPSDIVVELLPQRQAGEIRKEDGTLLLIDAPIAGGDPDLALALQGAGLPTDDLTEPGRRFFAYVTVSGERVGFGGFEHMGQNVLVRSLVVLPQARHRGIGGGMLALLLRRAFDEGGREAWLLTTTAAPFFERAGFKPMERTSAPASVLATRQAANLCPASAALLRRSIHL</sequence>
<organism evidence="8 9">
    <name type="scientific">Accumulibacter regalis</name>
    <dbReference type="NCBI Taxonomy" id="522306"/>
    <lineage>
        <taxon>Bacteria</taxon>
        <taxon>Pseudomonadati</taxon>
        <taxon>Pseudomonadota</taxon>
        <taxon>Betaproteobacteria</taxon>
        <taxon>Candidatus Accumulibacter</taxon>
    </lineage>
</organism>
<comment type="similarity">
    <text evidence="1 6">Belongs to the ArsC family.</text>
</comment>
<evidence type="ECO:0000313" key="9">
    <source>
        <dbReference type="Proteomes" id="UP000022141"/>
    </source>
</evidence>
<comment type="caution">
    <text evidence="8">The sequence shown here is derived from an EMBL/GenBank/DDBJ whole genome shotgun (WGS) entry which is preliminary data.</text>
</comment>
<dbReference type="InterPro" id="IPR036249">
    <property type="entry name" value="Thioredoxin-like_sf"/>
</dbReference>
<dbReference type="InterPro" id="IPR016181">
    <property type="entry name" value="Acyl_CoA_acyltransferase"/>
</dbReference>
<dbReference type="SUPFAM" id="SSF55729">
    <property type="entry name" value="Acyl-CoA N-acyltransferases (Nat)"/>
    <property type="match status" value="1"/>
</dbReference>
<dbReference type="Gene3D" id="3.40.630.30">
    <property type="match status" value="1"/>
</dbReference>
<dbReference type="eggNOG" id="COG1246">
    <property type="taxonomic scope" value="Bacteria"/>
</dbReference>
<evidence type="ECO:0000256" key="5">
    <source>
        <dbReference type="ARBA" id="ARBA00039879"/>
    </source>
</evidence>
<dbReference type="GO" id="GO:0016747">
    <property type="term" value="F:acyltransferase activity, transferring groups other than amino-acyl groups"/>
    <property type="evidence" value="ECO:0007669"/>
    <property type="project" value="InterPro"/>
</dbReference>
<dbReference type="GO" id="GO:0046685">
    <property type="term" value="P:response to arsenic-containing substance"/>
    <property type="evidence" value="ECO:0007669"/>
    <property type="project" value="UniProtKB-KW"/>
</dbReference>
<dbReference type="InterPro" id="IPR006660">
    <property type="entry name" value="Arsenate_reductase-like"/>
</dbReference>
<dbReference type="PATRIC" id="fig|1454004.3.peg.2342"/>
<evidence type="ECO:0000256" key="3">
    <source>
        <dbReference type="ARBA" id="ARBA00023002"/>
    </source>
</evidence>
<proteinExistence type="inferred from homology"/>
<evidence type="ECO:0000256" key="1">
    <source>
        <dbReference type="ARBA" id="ARBA00007198"/>
    </source>
</evidence>
<dbReference type="EMBL" id="JEMY01000028">
    <property type="protein sequence ID" value="EXI88140.1"/>
    <property type="molecule type" value="Genomic_DNA"/>
</dbReference>
<gene>
    <name evidence="8" type="primary">arsC_3</name>
    <name evidence="8" type="ORF">AW11_02263</name>
</gene>
<dbReference type="Gene3D" id="3.40.30.10">
    <property type="entry name" value="Glutaredoxin"/>
    <property type="match status" value="1"/>
</dbReference>
<dbReference type="InterPro" id="IPR000182">
    <property type="entry name" value="GNAT_dom"/>
</dbReference>
<dbReference type="NCBIfam" id="NF040501">
    <property type="entry name" value="resist_ArsN2"/>
    <property type="match status" value="1"/>
</dbReference>
<keyword evidence="2" id="KW-0059">Arsenical resistance</keyword>
<dbReference type="SUPFAM" id="SSF52833">
    <property type="entry name" value="Thioredoxin-like"/>
    <property type="match status" value="1"/>
</dbReference>
<dbReference type="CDD" id="cd04301">
    <property type="entry name" value="NAT_SF"/>
    <property type="match status" value="1"/>
</dbReference>
<protein>
    <recommendedName>
        <fullName evidence="5">Arsenate reductase</fullName>
        <ecNumber evidence="4">1.20.4.1</ecNumber>
    </recommendedName>
</protein>
<evidence type="ECO:0000259" key="7">
    <source>
        <dbReference type="PROSITE" id="PS51186"/>
    </source>
</evidence>
<dbReference type="NCBIfam" id="TIGR00014">
    <property type="entry name" value="arsC"/>
    <property type="match status" value="1"/>
</dbReference>
<dbReference type="EC" id="1.20.4.1" evidence="4"/>
<evidence type="ECO:0000313" key="8">
    <source>
        <dbReference type="EMBL" id="EXI88140.1"/>
    </source>
</evidence>